<feature type="domain" description="Sugar 3,4-ketoisomerase QdtA cupin" evidence="5">
    <location>
        <begin position="183"/>
        <end position="309"/>
    </location>
</feature>
<organism evidence="6 7">
    <name type="scientific">Paracidovorax wautersii</name>
    <dbReference type="NCBI Taxonomy" id="1177982"/>
    <lineage>
        <taxon>Bacteria</taxon>
        <taxon>Pseudomonadati</taxon>
        <taxon>Pseudomonadota</taxon>
        <taxon>Betaproteobacteria</taxon>
        <taxon>Burkholderiales</taxon>
        <taxon>Comamonadaceae</taxon>
        <taxon>Paracidovorax</taxon>
    </lineage>
</organism>
<dbReference type="InterPro" id="IPR050179">
    <property type="entry name" value="Trans_hexapeptide_repeat"/>
</dbReference>
<dbReference type="GO" id="GO:0016746">
    <property type="term" value="F:acyltransferase activity"/>
    <property type="evidence" value="ECO:0007669"/>
    <property type="project" value="UniProtKB-KW"/>
</dbReference>
<keyword evidence="2 6" id="KW-0808">Transferase</keyword>
<evidence type="ECO:0000256" key="4">
    <source>
        <dbReference type="ARBA" id="ARBA00023315"/>
    </source>
</evidence>
<dbReference type="Gene3D" id="2.160.10.10">
    <property type="entry name" value="Hexapeptide repeat proteins"/>
    <property type="match status" value="1"/>
</dbReference>
<dbReference type="CDD" id="cd03358">
    <property type="entry name" value="LbH_WxcM_N_like"/>
    <property type="match status" value="1"/>
</dbReference>
<dbReference type="CDD" id="cd20292">
    <property type="entry name" value="cupin_QdtA-like"/>
    <property type="match status" value="1"/>
</dbReference>
<dbReference type="Pfam" id="PF05523">
    <property type="entry name" value="FdtA"/>
    <property type="match status" value="1"/>
</dbReference>
<evidence type="ECO:0000313" key="6">
    <source>
        <dbReference type="EMBL" id="SFE68692.1"/>
    </source>
</evidence>
<dbReference type="InterPro" id="IPR011051">
    <property type="entry name" value="RmlC_Cupin_sf"/>
</dbReference>
<dbReference type="RefSeq" id="WP_092939080.1">
    <property type="nucleotide sequence ID" value="NZ_FONX01000004.1"/>
</dbReference>
<dbReference type="Pfam" id="PF00132">
    <property type="entry name" value="Hexapep"/>
    <property type="match status" value="3"/>
</dbReference>
<proteinExistence type="inferred from homology"/>
<sequence length="315" mass="34116">MNTNQIHPLSDVQSTNIGAGTRVWQYCVVLAGARIGDDCNVCANVLVENDVIVGDRVTIKSGVQLWDGVRIADDVFIGPNATFANDLFPRSRCRPEKFLSTEIGRGASIGANATILPGIKVGSNAMIGAGAVVTKDVPPNAVLAGNPAVIIGYSNNRRELPQPVAAKSISPSVGVEDLEIGGCHLYTLPLATDIRGSLSVAETDKHVPFKVKRSFWVFNVPSKEVRGEHAHKTLHQYLICVKGSIAVVVDDGVKSREIILNQPNLGLHIPPRVWGVQYKYTTDAVLLVLASDIYDSTDYIRDYANFQEFVLHGDF</sequence>
<dbReference type="InterPro" id="IPR008894">
    <property type="entry name" value="QdtA_cupin_dom"/>
</dbReference>
<evidence type="ECO:0000313" key="7">
    <source>
        <dbReference type="Proteomes" id="UP000199119"/>
    </source>
</evidence>
<evidence type="ECO:0000256" key="2">
    <source>
        <dbReference type="ARBA" id="ARBA00022679"/>
    </source>
</evidence>
<dbReference type="OrthoDB" id="272049at2"/>
<dbReference type="InterPro" id="IPR014710">
    <property type="entry name" value="RmlC-like_jellyroll"/>
</dbReference>
<dbReference type="Proteomes" id="UP000199119">
    <property type="component" value="Unassembled WGS sequence"/>
</dbReference>
<name>A0A1I2CKL4_9BURK</name>
<keyword evidence="4" id="KW-0012">Acyltransferase</keyword>
<gene>
    <name evidence="6" type="ORF">SAMN04489711_104139</name>
</gene>
<dbReference type="SUPFAM" id="SSF51161">
    <property type="entry name" value="Trimeric LpxA-like enzymes"/>
    <property type="match status" value="1"/>
</dbReference>
<accession>A0A1I2CKL4</accession>
<dbReference type="SUPFAM" id="SSF51182">
    <property type="entry name" value="RmlC-like cupins"/>
    <property type="match status" value="1"/>
</dbReference>
<dbReference type="PROSITE" id="PS00101">
    <property type="entry name" value="HEXAPEP_TRANSFERASES"/>
    <property type="match status" value="1"/>
</dbReference>
<dbReference type="InterPro" id="IPR018357">
    <property type="entry name" value="Hexapep_transf_CS"/>
</dbReference>
<dbReference type="EMBL" id="FONX01000004">
    <property type="protein sequence ID" value="SFE68692.1"/>
    <property type="molecule type" value="Genomic_DNA"/>
</dbReference>
<reference evidence="7" key="1">
    <citation type="submission" date="2016-10" db="EMBL/GenBank/DDBJ databases">
        <authorList>
            <person name="Varghese N."/>
            <person name="Submissions S."/>
        </authorList>
    </citation>
    <scope>NUCLEOTIDE SEQUENCE [LARGE SCALE GENOMIC DNA]</scope>
    <source>
        <strain evidence="7">DSM 27981</strain>
    </source>
</reference>
<evidence type="ECO:0000256" key="1">
    <source>
        <dbReference type="ARBA" id="ARBA00007274"/>
    </source>
</evidence>
<dbReference type="InterPro" id="IPR011004">
    <property type="entry name" value="Trimer_LpxA-like_sf"/>
</dbReference>
<protein>
    <submittedName>
        <fullName evidence="6">Acetyltransferase (Isoleucine patch superfamily)</fullName>
    </submittedName>
</protein>
<evidence type="ECO:0000259" key="5">
    <source>
        <dbReference type="Pfam" id="PF05523"/>
    </source>
</evidence>
<dbReference type="PANTHER" id="PTHR43300:SF4">
    <property type="entry name" value="ACYL-[ACYL-CARRIER-PROTEIN]--UDP-N-ACETYLGLUCOSAMINE O-ACYLTRANSFERASE"/>
    <property type="match status" value="1"/>
</dbReference>
<dbReference type="Gene3D" id="2.60.120.10">
    <property type="entry name" value="Jelly Rolls"/>
    <property type="match status" value="1"/>
</dbReference>
<dbReference type="PANTHER" id="PTHR43300">
    <property type="entry name" value="ACETYLTRANSFERASE"/>
    <property type="match status" value="1"/>
</dbReference>
<dbReference type="AlphaFoldDB" id="A0A1I2CKL4"/>
<evidence type="ECO:0000256" key="3">
    <source>
        <dbReference type="ARBA" id="ARBA00022737"/>
    </source>
</evidence>
<keyword evidence="3" id="KW-0677">Repeat</keyword>
<dbReference type="STRING" id="1177982.SAMN04489711_104139"/>
<keyword evidence="7" id="KW-1185">Reference proteome</keyword>
<comment type="similarity">
    <text evidence="1">Belongs to the transferase hexapeptide repeat family.</text>
</comment>
<dbReference type="InterPro" id="IPR001451">
    <property type="entry name" value="Hexapep"/>
</dbReference>